<dbReference type="Proteomes" id="UP001500752">
    <property type="component" value="Unassembled WGS sequence"/>
</dbReference>
<dbReference type="SUPFAM" id="SSF52540">
    <property type="entry name" value="P-loop containing nucleoside triphosphate hydrolases"/>
    <property type="match status" value="1"/>
</dbReference>
<reference evidence="2" key="1">
    <citation type="journal article" date="2019" name="Int. J. Syst. Evol. Microbiol.">
        <title>The Global Catalogue of Microorganisms (GCM) 10K type strain sequencing project: providing services to taxonomists for standard genome sequencing and annotation.</title>
        <authorList>
            <consortium name="The Broad Institute Genomics Platform"/>
            <consortium name="The Broad Institute Genome Sequencing Center for Infectious Disease"/>
            <person name="Wu L."/>
            <person name="Ma J."/>
        </authorList>
    </citation>
    <scope>NUCLEOTIDE SEQUENCE [LARGE SCALE GENOMIC DNA]</scope>
    <source>
        <strain evidence="2">JCM 30742</strain>
    </source>
</reference>
<name>A0ABP7D1J5_9MICC</name>
<dbReference type="RefSeq" id="WP_345153677.1">
    <property type="nucleotide sequence ID" value="NZ_BAABEO010000026.1"/>
</dbReference>
<organism evidence="1 2">
    <name type="scientific">Arthrobacter ginkgonis</name>
    <dbReference type="NCBI Taxonomy" id="1630594"/>
    <lineage>
        <taxon>Bacteria</taxon>
        <taxon>Bacillati</taxon>
        <taxon>Actinomycetota</taxon>
        <taxon>Actinomycetes</taxon>
        <taxon>Micrococcales</taxon>
        <taxon>Micrococcaceae</taxon>
        <taxon>Arthrobacter</taxon>
    </lineage>
</organism>
<accession>A0ABP7D1J5</accession>
<comment type="caution">
    <text evidence="1">The sequence shown here is derived from an EMBL/GenBank/DDBJ whole genome shotgun (WGS) entry which is preliminary data.</text>
</comment>
<gene>
    <name evidence="1" type="ORF">GCM10023081_40300</name>
</gene>
<keyword evidence="2" id="KW-1185">Reference proteome</keyword>
<proteinExistence type="predicted"/>
<evidence type="ECO:0000313" key="2">
    <source>
        <dbReference type="Proteomes" id="UP001500752"/>
    </source>
</evidence>
<dbReference type="EMBL" id="BAABEO010000026">
    <property type="protein sequence ID" value="GAA3699373.1"/>
    <property type="molecule type" value="Genomic_DNA"/>
</dbReference>
<dbReference type="InterPro" id="IPR027417">
    <property type="entry name" value="P-loop_NTPase"/>
</dbReference>
<protein>
    <submittedName>
        <fullName evidence="1">Uncharacterized protein</fullName>
    </submittedName>
</protein>
<evidence type="ECO:0000313" key="1">
    <source>
        <dbReference type="EMBL" id="GAA3699373.1"/>
    </source>
</evidence>
<sequence>MTLGDAAVEPLAHIKDFRMSFGETTVIKDPSFDVRAGETFGLLGTRSPRAKSAH</sequence>